<reference evidence="10" key="1">
    <citation type="journal article" date="2017" name="J. Antimicrob. Chemother.">
        <title>Emergence and genomic analysis of MDR Laribacter hongkongensis strain HLGZ1 from Guangzhou, China.</title>
        <authorList>
            <person name="Wu H.K."/>
            <person name="Chen J.H."/>
            <person name="Yang L."/>
            <person name="Li A.R."/>
            <person name="Su D.H."/>
            <person name="Lin Y.P."/>
            <person name="Chen D.Q."/>
        </authorList>
    </citation>
    <scope>NUCLEOTIDE SEQUENCE</scope>
    <source>
        <strain evidence="10">HLGZ1</strain>
    </source>
</reference>
<dbReference type="Pfam" id="PF00460">
    <property type="entry name" value="Flg_bb_rod"/>
    <property type="match status" value="1"/>
</dbReference>
<evidence type="ECO:0000256" key="4">
    <source>
        <dbReference type="ARBA" id="ARBA00038560"/>
    </source>
</evidence>
<accession>A0A248LFK7</accession>
<dbReference type="InterPro" id="IPR010930">
    <property type="entry name" value="Flg_bb/hook_C_dom"/>
</dbReference>
<dbReference type="OMA" id="HQDDMNA"/>
<dbReference type="GO" id="GO:0030694">
    <property type="term" value="C:bacterial-type flagellum basal body, rod"/>
    <property type="evidence" value="ECO:0007669"/>
    <property type="project" value="UniProtKB-UniRule"/>
</dbReference>
<evidence type="ECO:0000259" key="7">
    <source>
        <dbReference type="Pfam" id="PF00460"/>
    </source>
</evidence>
<evidence type="ECO:0000256" key="6">
    <source>
        <dbReference type="RuleBase" id="RU362116"/>
    </source>
</evidence>
<evidence type="ECO:0000256" key="2">
    <source>
        <dbReference type="ARBA" id="ARBA00009677"/>
    </source>
</evidence>
<dbReference type="OrthoDB" id="9804559at2"/>
<comment type="similarity">
    <text evidence="2 6">Belongs to the flagella basal body rod proteins family.</text>
</comment>
<feature type="domain" description="Flagellar basal body rod protein N-terminal" evidence="7">
    <location>
        <begin position="5"/>
        <end position="35"/>
    </location>
</feature>
<dbReference type="EMBL" id="CP022115">
    <property type="protein sequence ID" value="ASJ23245.1"/>
    <property type="molecule type" value="Genomic_DNA"/>
</dbReference>
<evidence type="ECO:0000259" key="8">
    <source>
        <dbReference type="Pfam" id="PF06429"/>
    </source>
</evidence>
<dbReference type="Pfam" id="PF06429">
    <property type="entry name" value="Flg_bbr_C"/>
    <property type="match status" value="1"/>
</dbReference>
<comment type="subcellular location">
    <subcellularLocation>
        <location evidence="1 6">Bacterial flagellum basal body</location>
    </subcellularLocation>
</comment>
<comment type="subunit">
    <text evidence="4 6">The basal body constitutes a major portion of the flagellar organelle and consists of five rings (E,L,P,S, and M) mounted on a central rod. The rod consists of about 26 subunits of FlgG in the distal portion, and FlgB, FlgC and FlgF are thought to build up the proximal portion of the rod with about 6 subunits each.</text>
</comment>
<organism evidence="10 12">
    <name type="scientific">Laribacter hongkongensis</name>
    <dbReference type="NCBI Taxonomy" id="168471"/>
    <lineage>
        <taxon>Bacteria</taxon>
        <taxon>Pseudomonadati</taxon>
        <taxon>Pseudomonadota</taxon>
        <taxon>Betaproteobacteria</taxon>
        <taxon>Neisseriales</taxon>
        <taxon>Aquaspirillaceae</taxon>
        <taxon>Laribacter</taxon>
    </lineage>
</organism>
<reference evidence="10" key="3">
    <citation type="submission" date="2017-06" db="EMBL/GenBank/DDBJ databases">
        <authorList>
            <person name="Kim H.J."/>
            <person name="Triplett B.A."/>
        </authorList>
    </citation>
    <scope>NUCLEOTIDE SEQUENCE</scope>
    <source>
        <strain evidence="10">HLGZ1</strain>
    </source>
</reference>
<evidence type="ECO:0000256" key="5">
    <source>
        <dbReference type="ARBA" id="ARBA00040228"/>
    </source>
</evidence>
<evidence type="ECO:0000313" key="11">
    <source>
        <dbReference type="EMBL" id="MCG9025981.1"/>
    </source>
</evidence>
<gene>
    <name evidence="10" type="primary">flgF</name>
    <name evidence="11" type="ORF">LH440_08710</name>
    <name evidence="10" type="ORF">LHGZ1_0414</name>
</gene>
<protein>
    <recommendedName>
        <fullName evidence="5 6">Flagellar basal-body rod protein FlgF</fullName>
    </recommendedName>
</protein>
<dbReference type="InterPro" id="IPR020013">
    <property type="entry name" value="Flagellar_FlgE/F/G"/>
</dbReference>
<reference evidence="12" key="2">
    <citation type="submission" date="2017-06" db="EMBL/GenBank/DDBJ databases">
        <title>Whole genome sequence of Laribacter hongkongensis LHGZ1.</title>
        <authorList>
            <person name="Chen D."/>
            <person name="Wu H."/>
            <person name="Chen J."/>
        </authorList>
    </citation>
    <scope>NUCLEOTIDE SEQUENCE [LARGE SCALE GENOMIC DNA]</scope>
    <source>
        <strain evidence="12">LHGZ1</strain>
    </source>
</reference>
<evidence type="ECO:0000313" key="10">
    <source>
        <dbReference type="EMBL" id="ASJ23245.1"/>
    </source>
</evidence>
<evidence type="ECO:0000313" key="13">
    <source>
        <dbReference type="Proteomes" id="UP001200247"/>
    </source>
</evidence>
<dbReference type="Proteomes" id="UP001200247">
    <property type="component" value="Unassembled WGS sequence"/>
</dbReference>
<dbReference type="AlphaFoldDB" id="A0A248LFK7"/>
<dbReference type="SUPFAM" id="SSF117143">
    <property type="entry name" value="Flagellar hook protein flgE"/>
    <property type="match status" value="1"/>
</dbReference>
<dbReference type="NCBIfam" id="NF009280">
    <property type="entry name" value="PRK12640.1"/>
    <property type="match status" value="1"/>
</dbReference>
<keyword evidence="10" id="KW-0966">Cell projection</keyword>
<dbReference type="Pfam" id="PF22692">
    <property type="entry name" value="LlgE_F_G_D1"/>
    <property type="match status" value="1"/>
</dbReference>
<dbReference type="PANTHER" id="PTHR30435">
    <property type="entry name" value="FLAGELLAR PROTEIN"/>
    <property type="match status" value="1"/>
</dbReference>
<keyword evidence="3 6" id="KW-0975">Bacterial flagellum</keyword>
<evidence type="ECO:0000256" key="1">
    <source>
        <dbReference type="ARBA" id="ARBA00004117"/>
    </source>
</evidence>
<evidence type="ECO:0000313" key="12">
    <source>
        <dbReference type="Proteomes" id="UP000197424"/>
    </source>
</evidence>
<dbReference type="RefSeq" id="WP_012695929.1">
    <property type="nucleotide sequence ID" value="NZ_CP022115.1"/>
</dbReference>
<dbReference type="GO" id="GO:0071978">
    <property type="term" value="P:bacterial-type flagellum-dependent swarming motility"/>
    <property type="evidence" value="ECO:0007669"/>
    <property type="project" value="TreeGrafter"/>
</dbReference>
<keyword evidence="10" id="KW-0969">Cilium</keyword>
<dbReference type="InterPro" id="IPR053967">
    <property type="entry name" value="LlgE_F_G-like_D1"/>
</dbReference>
<proteinExistence type="inferred from homology"/>
<dbReference type="GeneID" id="75109389"/>
<sequence length="247" mass="26777">MDKMLYIAMNGAKHVELQQQTTANNLANAHTPGFKAELNAFRALPVVGDGTPTRAYSVDHTTGHDESQGPMITTGNDQDFAVRGRGWFAVQDPQGNEAYTRAGGFVLDENGIMRTRDGRVIVGEGGPITVPPNSQVMIGEDGTVSAVQTDQIPRTVQVVDRIKLVGGEPRDLFKGEDGLFRRRDGQIAEADDGVRVATGMLEGSNVNPVDALTQMISHGRQFEFNVKLMQNADQNARRADQLLSITS</sequence>
<name>A0A248LFK7_9NEIS</name>
<feature type="domain" description="Flagellar basal-body/hook protein C-terminal" evidence="8">
    <location>
        <begin position="198"/>
        <end position="242"/>
    </location>
</feature>
<feature type="domain" description="Flagellar hook protein FlgE/F/G-like D1" evidence="9">
    <location>
        <begin position="81"/>
        <end position="146"/>
    </location>
</feature>
<dbReference type="InterPro" id="IPR001444">
    <property type="entry name" value="Flag_bb_rod_N"/>
</dbReference>
<dbReference type="EMBL" id="JAJAXM010000013">
    <property type="protein sequence ID" value="MCG9025981.1"/>
    <property type="molecule type" value="Genomic_DNA"/>
</dbReference>
<reference evidence="11 13" key="4">
    <citation type="submission" date="2021-10" db="EMBL/GenBank/DDBJ databases">
        <title>Whole-genome sequencing analysis of Laribacter hongkongensis: virulence gene profiles, carbohydrate-active enzyme prediction, and antimicrobial resistance characterization.</title>
        <authorList>
            <person name="Yuan P."/>
            <person name="Zhan Y."/>
            <person name="Chen D."/>
        </authorList>
    </citation>
    <scope>NUCLEOTIDE SEQUENCE [LARGE SCALE GENOMIC DNA]</scope>
    <source>
        <strain evidence="11 13">W67</strain>
    </source>
</reference>
<dbReference type="InterPro" id="IPR037925">
    <property type="entry name" value="FlgE/F/G-like"/>
</dbReference>
<evidence type="ECO:0000256" key="3">
    <source>
        <dbReference type="ARBA" id="ARBA00023143"/>
    </source>
</evidence>
<evidence type="ECO:0000259" key="9">
    <source>
        <dbReference type="Pfam" id="PF22692"/>
    </source>
</evidence>
<dbReference type="NCBIfam" id="TIGR02490">
    <property type="entry name" value="flgF"/>
    <property type="match status" value="1"/>
</dbReference>
<dbReference type="PANTHER" id="PTHR30435:SF18">
    <property type="entry name" value="FLAGELLAR BASAL-BODY ROD PROTEIN FLGF"/>
    <property type="match status" value="1"/>
</dbReference>
<dbReference type="Proteomes" id="UP000197424">
    <property type="component" value="Chromosome"/>
</dbReference>
<keyword evidence="10" id="KW-0282">Flagellum</keyword>
<dbReference type="NCBIfam" id="TIGR03506">
    <property type="entry name" value="FlgEFG_subfam"/>
    <property type="match status" value="1"/>
</dbReference>
<dbReference type="InterPro" id="IPR012836">
    <property type="entry name" value="FlgF"/>
</dbReference>